<evidence type="ECO:0000256" key="3">
    <source>
        <dbReference type="ARBA" id="ARBA00029447"/>
    </source>
</evidence>
<dbReference type="InterPro" id="IPR051310">
    <property type="entry name" value="MCP_chemotaxis"/>
</dbReference>
<keyword evidence="5" id="KW-0175">Coiled coil</keyword>
<evidence type="ECO:0000256" key="5">
    <source>
        <dbReference type="SAM" id="Coils"/>
    </source>
</evidence>
<sequence length="877" mass="93011">MKKFSPFTSVFRQGVLVLLVCIGAATATMGLLARDTADQIGTRALKLRAIEVTALVADLGGGAIRFGKRELLAETLRGAIEKAEGEQDAALAVNARGEVLAEVGSDRTRVAALRRLAQQALKTGRPQASADGLIVAQPVHYGKPDAIVGAVATHWNETKTSKLLQESFKRDIALTAVVFVIALLAGVMAVGRGLARPLHRLSGAVAKVAQGDYAARIPGRRRQDEVGDIGKALDSLRSQLAEAEAGTLEARYKGAAFEGSSAPMMLIDDGLIVRHANPAMVALLDLCAPDIRKRAPDFSSEALVGASIEGFHPDGGPMRTLLAKSKQGPAQVVMRLGERRLKLTTAAVRNEADEILGSIVEWQDVTAETMNAAVLEALNKDQSRAEFDTDGRMILCNDRFAEALGASQDSLVTRALDDLIHPAWRAKHEISRVLDSLSRGQPLPGKIRMQRLDSGCACFDGALICVRDPAGVPIRYLFLGRDITKDEARITAAEEARLKLVEAQGKVVDALRVGLRRMREGNLQQQIVEDFPEEYNELRGDYNATLETLAGALGEIAANASNIFSEARDISSTADSLSRRTESTAATLEETAAALDQLTTSVKSAAERAAEADEEVGDARRRAEKGGDVVVETVAAMDRISTSSDRIASITNVIEDIAFQTNLLALNAGVEAARAGEAGRGFAVVASEVRALAQRCSEAAREINELIAESGTHVKHGVDLVGQTGDALRDIVKSITGIASLVSEIAGSARQQSSGLAEINTAVNDLDQSTQQNAARLEETTAASQSLTNDAMSMVEAVSHFQIGDGSAAQLSEARTSGSEPTERVVSFSSRRETPRAPARQDPPSESAASEPRRAVAGGSAGGAELVEADPDGWSEY</sequence>
<dbReference type="SMART" id="SM00304">
    <property type="entry name" value="HAMP"/>
    <property type="match status" value="3"/>
</dbReference>
<dbReference type="AlphaFoldDB" id="A0AAN4ZZ31"/>
<dbReference type="PANTHER" id="PTHR43531">
    <property type="entry name" value="PROTEIN ICFG"/>
    <property type="match status" value="1"/>
</dbReference>
<comment type="subcellular location">
    <subcellularLocation>
        <location evidence="1">Membrane</location>
    </subcellularLocation>
</comment>
<dbReference type="GO" id="GO:0016020">
    <property type="term" value="C:membrane"/>
    <property type="evidence" value="ECO:0007669"/>
    <property type="project" value="UniProtKB-SubCell"/>
</dbReference>
<dbReference type="GO" id="GO:0004888">
    <property type="term" value="F:transmembrane signaling receptor activity"/>
    <property type="evidence" value="ECO:0007669"/>
    <property type="project" value="InterPro"/>
</dbReference>
<reference evidence="11" key="3">
    <citation type="submission" date="2023-06" db="EMBL/GenBank/DDBJ databases">
        <authorList>
            <person name="Sun Q."/>
            <person name="Zhou Y."/>
        </authorList>
    </citation>
    <scope>NUCLEOTIDE SEQUENCE</scope>
    <source>
        <strain evidence="11">CGMCC 1.10859</strain>
    </source>
</reference>
<evidence type="ECO:0000313" key="14">
    <source>
        <dbReference type="Proteomes" id="UP000634647"/>
    </source>
</evidence>
<evidence type="ECO:0000256" key="6">
    <source>
        <dbReference type="SAM" id="MobiDB-lite"/>
    </source>
</evidence>
<dbReference type="CDD" id="cd11386">
    <property type="entry name" value="MCP_signal"/>
    <property type="match status" value="1"/>
</dbReference>
<gene>
    <name evidence="11" type="primary">mcpA</name>
    <name evidence="11" type="ORF">GCM10008024_06300</name>
    <name evidence="12" type="ORF">SAMN05444006_102245</name>
</gene>
<evidence type="ECO:0000256" key="4">
    <source>
        <dbReference type="PROSITE-ProRule" id="PRU00284"/>
    </source>
</evidence>
<dbReference type="SUPFAM" id="SSF58104">
    <property type="entry name" value="Methyl-accepting chemotaxis protein (MCP) signaling domain"/>
    <property type="match status" value="1"/>
</dbReference>
<dbReference type="SUPFAM" id="SSF158472">
    <property type="entry name" value="HAMP domain-like"/>
    <property type="match status" value="1"/>
</dbReference>
<dbReference type="Gene3D" id="3.30.450.20">
    <property type="entry name" value="PAS domain"/>
    <property type="match status" value="2"/>
</dbReference>
<dbReference type="Proteomes" id="UP000199541">
    <property type="component" value="Unassembled WGS sequence"/>
</dbReference>
<dbReference type="Gene3D" id="1.10.287.950">
    <property type="entry name" value="Methyl-accepting chemotaxis protein"/>
    <property type="match status" value="1"/>
</dbReference>
<dbReference type="InterPro" id="IPR003660">
    <property type="entry name" value="HAMP_dom"/>
</dbReference>
<dbReference type="Pfam" id="PF13188">
    <property type="entry name" value="PAS_8"/>
    <property type="match status" value="1"/>
</dbReference>
<reference evidence="11" key="1">
    <citation type="journal article" date="2014" name="Int. J. Syst. Evol. Microbiol.">
        <title>Complete genome sequence of Corynebacterium casei LMG S-19264T (=DSM 44701T), isolated from a smear-ripened cheese.</title>
        <authorList>
            <consortium name="US DOE Joint Genome Institute (JGI-PGF)"/>
            <person name="Walter F."/>
            <person name="Albersmeier A."/>
            <person name="Kalinowski J."/>
            <person name="Ruckert C."/>
        </authorList>
    </citation>
    <scope>NUCLEOTIDE SEQUENCE</scope>
    <source>
        <strain evidence="11">CGMCC 1.10859</strain>
    </source>
</reference>
<keyword evidence="7" id="KW-0812">Transmembrane</keyword>
<proteinExistence type="inferred from homology"/>
<dbReference type="PRINTS" id="PR00260">
    <property type="entry name" value="CHEMTRNSDUCR"/>
</dbReference>
<evidence type="ECO:0000313" key="11">
    <source>
        <dbReference type="EMBL" id="GHD99334.1"/>
    </source>
</evidence>
<dbReference type="GO" id="GO:0006935">
    <property type="term" value="P:chemotaxis"/>
    <property type="evidence" value="ECO:0007669"/>
    <property type="project" value="UniProtKB-KW"/>
</dbReference>
<evidence type="ECO:0000259" key="8">
    <source>
        <dbReference type="PROSITE" id="PS50111"/>
    </source>
</evidence>
<feature type="domain" description="HAMP" evidence="10">
    <location>
        <begin position="192"/>
        <end position="245"/>
    </location>
</feature>
<evidence type="ECO:0000313" key="13">
    <source>
        <dbReference type="Proteomes" id="UP000199541"/>
    </source>
</evidence>
<dbReference type="PANTHER" id="PTHR43531:SF11">
    <property type="entry name" value="METHYL-ACCEPTING CHEMOTAXIS PROTEIN 3"/>
    <property type="match status" value="1"/>
</dbReference>
<dbReference type="SMART" id="SM00283">
    <property type="entry name" value="MA"/>
    <property type="match status" value="1"/>
</dbReference>
<evidence type="ECO:0000259" key="10">
    <source>
        <dbReference type="PROSITE" id="PS50885"/>
    </source>
</evidence>
<dbReference type="EMBL" id="FNOB01000002">
    <property type="protein sequence ID" value="SDW28609.1"/>
    <property type="molecule type" value="Genomic_DNA"/>
</dbReference>
<comment type="caution">
    <text evidence="11">The sequence shown here is derived from an EMBL/GenBank/DDBJ whole genome shotgun (WGS) entry which is preliminary data.</text>
</comment>
<dbReference type="InterPro" id="IPR000014">
    <property type="entry name" value="PAS"/>
</dbReference>
<evidence type="ECO:0000256" key="7">
    <source>
        <dbReference type="SAM" id="Phobius"/>
    </source>
</evidence>
<keyword evidence="7" id="KW-0472">Membrane</keyword>
<evidence type="ECO:0000256" key="1">
    <source>
        <dbReference type="ARBA" id="ARBA00004370"/>
    </source>
</evidence>
<dbReference type="InterPro" id="IPR035965">
    <property type="entry name" value="PAS-like_dom_sf"/>
</dbReference>
<feature type="domain" description="HAMP" evidence="10">
    <location>
        <begin position="502"/>
        <end position="554"/>
    </location>
</feature>
<keyword evidence="7" id="KW-1133">Transmembrane helix</keyword>
<dbReference type="SMART" id="SM00091">
    <property type="entry name" value="PAS"/>
    <property type="match status" value="2"/>
</dbReference>
<evidence type="ECO:0000313" key="12">
    <source>
        <dbReference type="EMBL" id="SDW28609.1"/>
    </source>
</evidence>
<protein>
    <submittedName>
        <fullName evidence="11 12">Chemotaxis protein</fullName>
    </submittedName>
</protein>
<feature type="domain" description="PAS" evidence="9">
    <location>
        <begin position="388"/>
        <end position="422"/>
    </location>
</feature>
<feature type="coiled-coil region" evidence="5">
    <location>
        <begin position="588"/>
        <end position="622"/>
    </location>
</feature>
<dbReference type="PROSITE" id="PS50111">
    <property type="entry name" value="CHEMOTAXIS_TRANSDUC_2"/>
    <property type="match status" value="1"/>
</dbReference>
<feature type="domain" description="Methyl-accepting transducer" evidence="8">
    <location>
        <begin position="559"/>
        <end position="788"/>
    </location>
</feature>
<comment type="similarity">
    <text evidence="3">Belongs to the methyl-accepting chemotaxis (MCP) protein family.</text>
</comment>
<organism evidence="11 14">
    <name type="scientific">Allgaiera indica</name>
    <dbReference type="NCBI Taxonomy" id="765699"/>
    <lineage>
        <taxon>Bacteria</taxon>
        <taxon>Pseudomonadati</taxon>
        <taxon>Pseudomonadota</taxon>
        <taxon>Alphaproteobacteria</taxon>
        <taxon>Rhodobacterales</taxon>
        <taxon>Paracoccaceae</taxon>
        <taxon>Allgaiera</taxon>
    </lineage>
</organism>
<dbReference type="InterPro" id="IPR004089">
    <property type="entry name" value="MCPsignal_dom"/>
</dbReference>
<dbReference type="CDD" id="cd06225">
    <property type="entry name" value="HAMP"/>
    <property type="match status" value="1"/>
</dbReference>
<keyword evidence="4" id="KW-0807">Transducer</keyword>
<feature type="compositionally biased region" description="Acidic residues" evidence="6">
    <location>
        <begin position="867"/>
        <end position="877"/>
    </location>
</feature>
<dbReference type="Gene3D" id="6.10.340.10">
    <property type="match status" value="1"/>
</dbReference>
<evidence type="ECO:0000259" key="9">
    <source>
        <dbReference type="PROSITE" id="PS50112"/>
    </source>
</evidence>
<dbReference type="CDD" id="cd00130">
    <property type="entry name" value="PAS"/>
    <property type="match status" value="1"/>
</dbReference>
<dbReference type="GO" id="GO:0007165">
    <property type="term" value="P:signal transduction"/>
    <property type="evidence" value="ECO:0007669"/>
    <property type="project" value="UniProtKB-KW"/>
</dbReference>
<dbReference type="Pfam" id="PF00015">
    <property type="entry name" value="MCPsignal"/>
    <property type="match status" value="1"/>
</dbReference>
<evidence type="ECO:0000256" key="2">
    <source>
        <dbReference type="ARBA" id="ARBA00022500"/>
    </source>
</evidence>
<feature type="region of interest" description="Disordered" evidence="6">
    <location>
        <begin position="809"/>
        <end position="877"/>
    </location>
</feature>
<feature type="transmembrane region" description="Helical" evidence="7">
    <location>
        <begin position="172"/>
        <end position="191"/>
    </location>
</feature>
<keyword evidence="13" id="KW-1185">Reference proteome</keyword>
<dbReference type="PROSITE" id="PS50112">
    <property type="entry name" value="PAS"/>
    <property type="match status" value="1"/>
</dbReference>
<dbReference type="EMBL" id="BNAB01000002">
    <property type="protein sequence ID" value="GHD99334.1"/>
    <property type="molecule type" value="Genomic_DNA"/>
</dbReference>
<reference evidence="12 13" key="2">
    <citation type="submission" date="2016-10" db="EMBL/GenBank/DDBJ databases">
        <authorList>
            <person name="Varghese N."/>
            <person name="Submissions S."/>
        </authorList>
    </citation>
    <scope>NUCLEOTIDE SEQUENCE [LARGE SCALE GENOMIC DNA]</scope>
    <source>
        <strain evidence="12 13">DSM 24802</strain>
    </source>
</reference>
<feature type="compositionally biased region" description="Polar residues" evidence="6">
    <location>
        <begin position="809"/>
        <end position="820"/>
    </location>
</feature>
<accession>A0AAN4ZZ31</accession>
<dbReference type="SUPFAM" id="SSF55785">
    <property type="entry name" value="PYP-like sensor domain (PAS domain)"/>
    <property type="match status" value="1"/>
</dbReference>
<keyword evidence="2" id="KW-0145">Chemotaxis</keyword>
<dbReference type="RefSeq" id="WP_051646017.1">
    <property type="nucleotide sequence ID" value="NZ_BNAB01000002.1"/>
</dbReference>
<dbReference type="FunFam" id="1.10.287.950:FF:000001">
    <property type="entry name" value="Methyl-accepting chemotaxis sensory transducer"/>
    <property type="match status" value="1"/>
</dbReference>
<dbReference type="Proteomes" id="UP000634647">
    <property type="component" value="Unassembled WGS sequence"/>
</dbReference>
<dbReference type="InterPro" id="IPR004090">
    <property type="entry name" value="Chemotax_Me-accpt_rcpt"/>
</dbReference>
<dbReference type="Pfam" id="PF00672">
    <property type="entry name" value="HAMP"/>
    <property type="match status" value="1"/>
</dbReference>
<dbReference type="PROSITE" id="PS50885">
    <property type="entry name" value="HAMP"/>
    <property type="match status" value="2"/>
</dbReference>
<name>A0AAN4ZZ31_9RHOB</name>